<feature type="transmembrane region" description="Helical" evidence="1">
    <location>
        <begin position="122"/>
        <end position="144"/>
    </location>
</feature>
<dbReference type="Proteomes" id="UP000198553">
    <property type="component" value="Unassembled WGS sequence"/>
</dbReference>
<feature type="transmembrane region" description="Helical" evidence="1">
    <location>
        <begin position="188"/>
        <end position="207"/>
    </location>
</feature>
<dbReference type="OrthoDB" id="9800309at2"/>
<feature type="transmembrane region" description="Helical" evidence="1">
    <location>
        <begin position="16"/>
        <end position="37"/>
    </location>
</feature>
<protein>
    <submittedName>
        <fullName evidence="2">ABC-2 type transport system permease protein</fullName>
    </submittedName>
</protein>
<dbReference type="EMBL" id="FOBW01000010">
    <property type="protein sequence ID" value="SEN25683.1"/>
    <property type="molecule type" value="Genomic_DNA"/>
</dbReference>
<dbReference type="Pfam" id="PF12679">
    <property type="entry name" value="ABC2_membrane_2"/>
    <property type="match status" value="1"/>
</dbReference>
<dbReference type="STRING" id="930146.SAMN05192533_110189"/>
<dbReference type="RefSeq" id="WP_090747372.1">
    <property type="nucleotide sequence ID" value="NZ_FOBW01000010.1"/>
</dbReference>
<feature type="transmembrane region" description="Helical" evidence="1">
    <location>
        <begin position="57"/>
        <end position="79"/>
    </location>
</feature>
<dbReference type="AlphaFoldDB" id="A0A1H8F1Q2"/>
<evidence type="ECO:0000313" key="3">
    <source>
        <dbReference type="Proteomes" id="UP000198553"/>
    </source>
</evidence>
<evidence type="ECO:0000256" key="1">
    <source>
        <dbReference type="SAM" id="Phobius"/>
    </source>
</evidence>
<dbReference type="PANTHER" id="PTHR37305:SF1">
    <property type="entry name" value="MEMBRANE PROTEIN"/>
    <property type="match status" value="1"/>
</dbReference>
<keyword evidence="1" id="KW-0812">Transmembrane</keyword>
<proteinExistence type="predicted"/>
<dbReference type="GO" id="GO:0005886">
    <property type="term" value="C:plasma membrane"/>
    <property type="evidence" value="ECO:0007669"/>
    <property type="project" value="UniProtKB-SubCell"/>
</dbReference>
<feature type="transmembrane region" description="Helical" evidence="1">
    <location>
        <begin position="238"/>
        <end position="257"/>
    </location>
</feature>
<keyword evidence="3" id="KW-1185">Reference proteome</keyword>
<feature type="transmembrane region" description="Helical" evidence="1">
    <location>
        <begin position="156"/>
        <end position="181"/>
    </location>
</feature>
<gene>
    <name evidence="2" type="ORF">SAMN05192533_110189</name>
</gene>
<reference evidence="3" key="1">
    <citation type="submission" date="2016-10" db="EMBL/GenBank/DDBJ databases">
        <authorList>
            <person name="Varghese N."/>
            <person name="Submissions S."/>
        </authorList>
    </citation>
    <scope>NUCLEOTIDE SEQUENCE [LARGE SCALE GENOMIC DNA]</scope>
    <source>
        <strain evidence="3">B48,IBRC-M 10115,DSM 25386,CECT 8001</strain>
    </source>
</reference>
<evidence type="ECO:0000313" key="2">
    <source>
        <dbReference type="EMBL" id="SEN25683.1"/>
    </source>
</evidence>
<keyword evidence="1" id="KW-1133">Transmembrane helix</keyword>
<dbReference type="GO" id="GO:0140359">
    <property type="term" value="F:ABC-type transporter activity"/>
    <property type="evidence" value="ECO:0007669"/>
    <property type="project" value="InterPro"/>
</dbReference>
<organism evidence="2 3">
    <name type="scientific">Mesobacillus persicus</name>
    <dbReference type="NCBI Taxonomy" id="930146"/>
    <lineage>
        <taxon>Bacteria</taxon>
        <taxon>Bacillati</taxon>
        <taxon>Bacillota</taxon>
        <taxon>Bacilli</taxon>
        <taxon>Bacillales</taxon>
        <taxon>Bacillaceae</taxon>
        <taxon>Mesobacillus</taxon>
    </lineage>
</organism>
<accession>A0A1H8F1Q2</accession>
<keyword evidence="1" id="KW-0472">Membrane</keyword>
<sequence length="265" mass="29918">MNMYVHELKAYRKSTMIWTISLMAIVVLFLTLFPSFAQDAEQFMKVLEGFPEELKKALGLTIDTLATILGFFSYAFLYIKLSGAIQAMNLGLSVVSKETRDKTADFLFTKPVTRVQVMTSKLLAAITSLLVTNIGFLVALFLMVSIVKTQDYSMKALFMIAITLLFLQMIFLGLGILIAVLFPKNKSVISVSLGTVFAFFMIGMISSSTDDKGLRFLTPFNYFNDQYIIQNLSYETEFIWISMAIILVTVFASYSIYRKKDIHSV</sequence>
<dbReference type="PANTHER" id="PTHR37305">
    <property type="entry name" value="INTEGRAL MEMBRANE PROTEIN-RELATED"/>
    <property type="match status" value="1"/>
</dbReference>
<name>A0A1H8F1Q2_9BACI</name>